<evidence type="ECO:0000256" key="11">
    <source>
        <dbReference type="ARBA" id="ARBA00048044"/>
    </source>
</evidence>
<evidence type="ECO:0000256" key="3">
    <source>
        <dbReference type="ARBA" id="ARBA00022692"/>
    </source>
</evidence>
<feature type="transmembrane region" description="Helical" evidence="12">
    <location>
        <begin position="117"/>
        <end position="137"/>
    </location>
</feature>
<evidence type="ECO:0000256" key="10">
    <source>
        <dbReference type="ARBA" id="ARBA00044501"/>
    </source>
</evidence>
<proteinExistence type="inferred from homology"/>
<keyword evidence="7" id="KW-0408">Iron</keyword>
<dbReference type="HAMAP" id="MF_01665">
    <property type="entry name" value="HemeA_synth_type2"/>
    <property type="match status" value="1"/>
</dbReference>
<feature type="transmembrane region" description="Helical" evidence="12">
    <location>
        <begin position="410"/>
        <end position="430"/>
    </location>
</feature>
<organism evidence="13 14">
    <name type="scientific">Somion occarium</name>
    <dbReference type="NCBI Taxonomy" id="3059160"/>
    <lineage>
        <taxon>Eukaryota</taxon>
        <taxon>Fungi</taxon>
        <taxon>Dikarya</taxon>
        <taxon>Basidiomycota</taxon>
        <taxon>Agaricomycotina</taxon>
        <taxon>Agaricomycetes</taxon>
        <taxon>Polyporales</taxon>
        <taxon>Cerrenaceae</taxon>
        <taxon>Somion</taxon>
    </lineage>
</organism>
<keyword evidence="4" id="KW-0479">Metal-binding</keyword>
<evidence type="ECO:0000256" key="5">
    <source>
        <dbReference type="ARBA" id="ARBA00022989"/>
    </source>
</evidence>
<dbReference type="InterPro" id="IPR023754">
    <property type="entry name" value="HemeA_Synthase_type2"/>
</dbReference>
<keyword evidence="3 12" id="KW-0812">Transmembrane</keyword>
<dbReference type="Proteomes" id="UP001497453">
    <property type="component" value="Chromosome 2"/>
</dbReference>
<keyword evidence="8" id="KW-0350">Heme biosynthesis</keyword>
<evidence type="ECO:0000256" key="2">
    <source>
        <dbReference type="ARBA" id="ARBA00004141"/>
    </source>
</evidence>
<evidence type="ECO:0000256" key="4">
    <source>
        <dbReference type="ARBA" id="ARBA00022723"/>
    </source>
</evidence>
<dbReference type="PANTHER" id="PTHR23289">
    <property type="entry name" value="CYTOCHROME C OXIDASE ASSEMBLY PROTEIN COX15"/>
    <property type="match status" value="1"/>
</dbReference>
<name>A0ABP1D2L5_9APHY</name>
<keyword evidence="14" id="KW-1185">Reference proteome</keyword>
<sequence>MLPSLWARCSALRPQKQLFLRSVHKPSVQARPLLQSQRLSAFAAGKFARNGQSSILSTIRSQCRSLSGAVTSTRLSFDPRFFSSNASGVLSAETLAANEASDSANADALPKLTPPSVAIWLLASSALVFAVIVVGGVTRLTESGLSITEWRPIAGILPPLTQSHWEEEFEKYKATPEFKMINHSISLSEFKSIFYMEWGHRVLGRLIGLGFVVPLVYFASRRMLPRSLARNLSLYALLIGFQGALGWYMVKSGLEDSLLETPGAVPRVSQYRLAAHLGTAFVLYAGMFSTGISILTDWRWAKKGVWSGLKDTGSGAVWKSVLENPAVRRFARYSKVLTGLVFLTALSGAFVAGLDAGLLYNEFPLMGGRLAPPSDELFSPLYAKKPDGSDIWWRNIFENPTTVQFDHRCLAITTYFSTAALYAATLRPTLRAALPPLARRMALSAFAMANLQVLLGISTLIYLVPISLAAMHQAGSVMLLTTMMHLLVSLRRPGAAAKIWRQTQMNARKARSS</sequence>
<feature type="transmembrane region" description="Helical" evidence="12">
    <location>
        <begin position="470"/>
        <end position="490"/>
    </location>
</feature>
<gene>
    <name evidence="13" type="ORF">GFSPODELE1_LOCUS3887</name>
</gene>
<comment type="cofactor">
    <cofactor evidence="1">
        <name>heme b</name>
        <dbReference type="ChEBI" id="CHEBI:60344"/>
    </cofactor>
</comment>
<evidence type="ECO:0000313" key="14">
    <source>
        <dbReference type="Proteomes" id="UP001497453"/>
    </source>
</evidence>
<feature type="transmembrane region" description="Helical" evidence="12">
    <location>
        <begin position="202"/>
        <end position="220"/>
    </location>
</feature>
<feature type="transmembrane region" description="Helical" evidence="12">
    <location>
        <begin position="270"/>
        <end position="295"/>
    </location>
</feature>
<dbReference type="Pfam" id="PF02628">
    <property type="entry name" value="COX15-CtaA"/>
    <property type="match status" value="1"/>
</dbReference>
<evidence type="ECO:0000256" key="7">
    <source>
        <dbReference type="ARBA" id="ARBA00023004"/>
    </source>
</evidence>
<evidence type="ECO:0000256" key="1">
    <source>
        <dbReference type="ARBA" id="ARBA00001970"/>
    </source>
</evidence>
<feature type="transmembrane region" description="Helical" evidence="12">
    <location>
        <begin position="232"/>
        <end position="250"/>
    </location>
</feature>
<dbReference type="EMBL" id="OZ037945">
    <property type="protein sequence ID" value="CAL1702115.1"/>
    <property type="molecule type" value="Genomic_DNA"/>
</dbReference>
<accession>A0ABP1D2L5</accession>
<reference evidence="14" key="1">
    <citation type="submission" date="2024-04" db="EMBL/GenBank/DDBJ databases">
        <authorList>
            <person name="Shaw F."/>
            <person name="Minotto A."/>
        </authorList>
    </citation>
    <scope>NUCLEOTIDE SEQUENCE [LARGE SCALE GENOMIC DNA]</scope>
</reference>
<dbReference type="InterPro" id="IPR003780">
    <property type="entry name" value="COX15/CtaA_fam"/>
</dbReference>
<keyword evidence="5 12" id="KW-1133">Transmembrane helix</keyword>
<feature type="transmembrane region" description="Helical" evidence="12">
    <location>
        <begin position="442"/>
        <end position="464"/>
    </location>
</feature>
<evidence type="ECO:0000256" key="9">
    <source>
        <dbReference type="ARBA" id="ARBA00023136"/>
    </source>
</evidence>
<protein>
    <submittedName>
        <fullName evidence="13">Uncharacterized protein</fullName>
    </submittedName>
</protein>
<keyword evidence="9 12" id="KW-0472">Membrane</keyword>
<keyword evidence="6" id="KW-0560">Oxidoreductase</keyword>
<comment type="catalytic activity">
    <reaction evidence="11">
        <text>Fe(II)-heme o + 2 A + H2O = Fe(II)-heme a + 2 AH2</text>
        <dbReference type="Rhea" id="RHEA:63388"/>
        <dbReference type="ChEBI" id="CHEBI:13193"/>
        <dbReference type="ChEBI" id="CHEBI:15377"/>
        <dbReference type="ChEBI" id="CHEBI:17499"/>
        <dbReference type="ChEBI" id="CHEBI:60530"/>
        <dbReference type="ChEBI" id="CHEBI:61715"/>
        <dbReference type="EC" id="1.17.99.9"/>
    </reaction>
    <physiologicalReaction direction="left-to-right" evidence="11">
        <dbReference type="Rhea" id="RHEA:63389"/>
    </physiologicalReaction>
</comment>
<comment type="subcellular location">
    <subcellularLocation>
        <location evidence="2">Membrane</location>
        <topology evidence="2">Multi-pass membrane protein</topology>
    </subcellularLocation>
</comment>
<evidence type="ECO:0000313" key="13">
    <source>
        <dbReference type="EMBL" id="CAL1702115.1"/>
    </source>
</evidence>
<dbReference type="PANTHER" id="PTHR23289:SF2">
    <property type="entry name" value="CYTOCHROME C OXIDASE ASSEMBLY PROTEIN COX15 HOMOLOG"/>
    <property type="match status" value="1"/>
</dbReference>
<evidence type="ECO:0000256" key="8">
    <source>
        <dbReference type="ARBA" id="ARBA00023133"/>
    </source>
</evidence>
<comment type="pathway">
    <text evidence="10">Porphyrin-containing compound metabolism; heme A biosynthesis; heme A from heme O: step 1/1.</text>
</comment>
<evidence type="ECO:0000256" key="6">
    <source>
        <dbReference type="ARBA" id="ARBA00023002"/>
    </source>
</evidence>
<evidence type="ECO:0000256" key="12">
    <source>
        <dbReference type="SAM" id="Phobius"/>
    </source>
</evidence>
<feature type="transmembrane region" description="Helical" evidence="12">
    <location>
        <begin position="336"/>
        <end position="360"/>
    </location>
</feature>